<evidence type="ECO:0000313" key="13">
    <source>
        <dbReference type="Proteomes" id="UP000649151"/>
    </source>
</evidence>
<comment type="pathway">
    <text evidence="1 10">Metabolic intermediate biosynthesis; 1-deoxy-D-xylulose 5-phosphate biosynthesis; 1-deoxy-D-xylulose 5-phosphate from D-glyceraldehyde 3-phosphate and pyruvate: step 1/1.</text>
</comment>
<dbReference type="PROSITE" id="PS00801">
    <property type="entry name" value="TRANSKETOLASE_1"/>
    <property type="match status" value="1"/>
</dbReference>
<dbReference type="Proteomes" id="UP000649151">
    <property type="component" value="Unassembled WGS sequence"/>
</dbReference>
<organism evidence="12 13">
    <name type="scientific">Clostridium facile</name>
    <dbReference type="NCBI Taxonomy" id="2763035"/>
    <lineage>
        <taxon>Bacteria</taxon>
        <taxon>Bacillati</taxon>
        <taxon>Bacillota</taxon>
        <taxon>Clostridia</taxon>
        <taxon>Eubacteriales</taxon>
        <taxon>Clostridiaceae</taxon>
        <taxon>Clostridium</taxon>
    </lineage>
</organism>
<feature type="binding site" evidence="10">
    <location>
        <position position="287"/>
    </location>
    <ligand>
        <name>thiamine diphosphate</name>
        <dbReference type="ChEBI" id="CHEBI:58937"/>
    </ligand>
</feature>
<keyword evidence="5 10" id="KW-0479">Metal-binding</keyword>
<dbReference type="CDD" id="cd07033">
    <property type="entry name" value="TPP_PYR_DXS_TK_like"/>
    <property type="match status" value="1"/>
</dbReference>
<feature type="binding site" evidence="10">
    <location>
        <position position="76"/>
    </location>
    <ligand>
        <name>thiamine diphosphate</name>
        <dbReference type="ChEBI" id="CHEBI:58937"/>
    </ligand>
</feature>
<dbReference type="EC" id="2.2.1.7" evidence="10"/>
<dbReference type="InterPro" id="IPR020826">
    <property type="entry name" value="Transketolase_BS"/>
</dbReference>
<comment type="catalytic activity">
    <reaction evidence="10">
        <text>D-glyceraldehyde 3-phosphate + pyruvate + H(+) = 1-deoxy-D-xylulose 5-phosphate + CO2</text>
        <dbReference type="Rhea" id="RHEA:12605"/>
        <dbReference type="ChEBI" id="CHEBI:15361"/>
        <dbReference type="ChEBI" id="CHEBI:15378"/>
        <dbReference type="ChEBI" id="CHEBI:16526"/>
        <dbReference type="ChEBI" id="CHEBI:57792"/>
        <dbReference type="ChEBI" id="CHEBI:59776"/>
        <dbReference type="EC" id="2.2.1.7"/>
    </reaction>
</comment>
<dbReference type="InterPro" id="IPR033248">
    <property type="entry name" value="Transketolase_C"/>
</dbReference>
<comment type="cofactor">
    <cofactor evidence="10">
        <name>thiamine diphosphate</name>
        <dbReference type="ChEBI" id="CHEBI:58937"/>
    </cofactor>
    <text evidence="10">Binds 1 thiamine pyrophosphate per subunit.</text>
</comment>
<dbReference type="Pfam" id="PF02779">
    <property type="entry name" value="Transket_pyr"/>
    <property type="match status" value="1"/>
</dbReference>
<feature type="binding site" evidence="10">
    <location>
        <position position="176"/>
    </location>
    <ligand>
        <name>Mg(2+)</name>
        <dbReference type="ChEBI" id="CHEBI:18420"/>
    </ligand>
</feature>
<comment type="caution">
    <text evidence="12">The sequence shown here is derived from an EMBL/GenBank/DDBJ whole genome shotgun (WGS) entry which is preliminary data.</text>
</comment>
<accession>A0ABR7IQ99</accession>
<dbReference type="InterPro" id="IPR005477">
    <property type="entry name" value="Dxylulose-5-P_synthase"/>
</dbReference>
<evidence type="ECO:0000256" key="6">
    <source>
        <dbReference type="ARBA" id="ARBA00022842"/>
    </source>
</evidence>
<keyword evidence="8 10" id="KW-0786">Thiamine pyrophosphate</keyword>
<evidence type="ECO:0000256" key="8">
    <source>
        <dbReference type="ARBA" id="ARBA00023052"/>
    </source>
</evidence>
<gene>
    <name evidence="10" type="primary">dxs</name>
    <name evidence="12" type="ORF">H8Z77_04525</name>
</gene>
<comment type="cofactor">
    <cofactor evidence="10">
        <name>Mg(2+)</name>
        <dbReference type="ChEBI" id="CHEBI:18420"/>
    </cofactor>
    <text evidence="10">Binds 1 Mg(2+) ion per subunit.</text>
</comment>
<evidence type="ECO:0000256" key="9">
    <source>
        <dbReference type="ARBA" id="ARBA00023229"/>
    </source>
</evidence>
<feature type="binding site" evidence="10">
    <location>
        <position position="176"/>
    </location>
    <ligand>
        <name>thiamine diphosphate</name>
        <dbReference type="ChEBI" id="CHEBI:58937"/>
    </ligand>
</feature>
<dbReference type="InterPro" id="IPR049557">
    <property type="entry name" value="Transketolase_CS"/>
</dbReference>
<comment type="subunit">
    <text evidence="3 10">Homodimer.</text>
</comment>
<dbReference type="Gene3D" id="3.40.50.920">
    <property type="match status" value="1"/>
</dbReference>
<dbReference type="GO" id="GO:0008661">
    <property type="term" value="F:1-deoxy-D-xylulose-5-phosphate synthase activity"/>
    <property type="evidence" value="ECO:0007669"/>
    <property type="project" value="UniProtKB-EC"/>
</dbReference>
<reference evidence="12 13" key="1">
    <citation type="submission" date="2020-08" db="EMBL/GenBank/DDBJ databases">
        <title>Genome public.</title>
        <authorList>
            <person name="Liu C."/>
            <person name="Sun Q."/>
        </authorList>
    </citation>
    <scope>NUCLEOTIDE SEQUENCE [LARGE SCALE GENOMIC DNA]</scope>
    <source>
        <strain evidence="12 13">NSJ-27</strain>
    </source>
</reference>
<feature type="binding site" evidence="10">
    <location>
        <begin position="117"/>
        <end position="119"/>
    </location>
    <ligand>
        <name>thiamine diphosphate</name>
        <dbReference type="ChEBI" id="CHEBI:58937"/>
    </ligand>
</feature>
<keyword evidence="6 10" id="KW-0460">Magnesium</keyword>
<dbReference type="SUPFAM" id="SSF52518">
    <property type="entry name" value="Thiamin diphosphate-binding fold (THDP-binding)"/>
    <property type="match status" value="1"/>
</dbReference>
<evidence type="ECO:0000256" key="7">
    <source>
        <dbReference type="ARBA" id="ARBA00022977"/>
    </source>
</evidence>
<evidence type="ECO:0000256" key="1">
    <source>
        <dbReference type="ARBA" id="ARBA00004980"/>
    </source>
</evidence>
<dbReference type="HAMAP" id="MF_00315">
    <property type="entry name" value="DXP_synth"/>
    <property type="match status" value="1"/>
</dbReference>
<feature type="binding site" evidence="10">
    <location>
        <position position="367"/>
    </location>
    <ligand>
        <name>thiamine diphosphate</name>
        <dbReference type="ChEBI" id="CHEBI:58937"/>
    </ligand>
</feature>
<dbReference type="NCBIfam" id="TIGR00204">
    <property type="entry name" value="dxs"/>
    <property type="match status" value="1"/>
</dbReference>
<evidence type="ECO:0000256" key="3">
    <source>
        <dbReference type="ARBA" id="ARBA00011738"/>
    </source>
</evidence>
<feature type="binding site" evidence="10">
    <location>
        <begin position="149"/>
        <end position="150"/>
    </location>
    <ligand>
        <name>thiamine diphosphate</name>
        <dbReference type="ChEBI" id="CHEBI:58937"/>
    </ligand>
</feature>
<feature type="binding site" evidence="10">
    <location>
        <position position="148"/>
    </location>
    <ligand>
        <name>Mg(2+)</name>
        <dbReference type="ChEBI" id="CHEBI:18420"/>
    </ligand>
</feature>
<keyword evidence="4 10" id="KW-0808">Transferase</keyword>
<protein>
    <recommendedName>
        <fullName evidence="10">1-deoxy-D-xylulose-5-phosphate synthase</fullName>
        <ecNumber evidence="10">2.2.1.7</ecNumber>
    </recommendedName>
    <alternativeName>
        <fullName evidence="10">1-deoxyxylulose-5-phosphate synthase</fullName>
        <shortName evidence="10">DXP synthase</shortName>
        <shortName evidence="10">DXPS</shortName>
    </alternativeName>
</protein>
<dbReference type="InterPro" id="IPR029061">
    <property type="entry name" value="THDP-binding"/>
</dbReference>
<evidence type="ECO:0000256" key="2">
    <source>
        <dbReference type="ARBA" id="ARBA00011081"/>
    </source>
</evidence>
<dbReference type="PANTHER" id="PTHR43322:SF5">
    <property type="entry name" value="1-DEOXY-D-XYLULOSE-5-PHOSPHATE SYNTHASE, CHLOROPLASTIC"/>
    <property type="match status" value="1"/>
</dbReference>
<keyword evidence="13" id="KW-1185">Reference proteome</keyword>
<dbReference type="PROSITE" id="PS00802">
    <property type="entry name" value="TRANSKETOLASE_2"/>
    <property type="match status" value="1"/>
</dbReference>
<keyword evidence="9 10" id="KW-0414">Isoprene biosynthesis</keyword>
<dbReference type="InterPro" id="IPR005475">
    <property type="entry name" value="Transketolase-like_Pyr-bd"/>
</dbReference>
<evidence type="ECO:0000259" key="11">
    <source>
        <dbReference type="SMART" id="SM00861"/>
    </source>
</evidence>
<dbReference type="Gene3D" id="3.40.50.970">
    <property type="match status" value="2"/>
</dbReference>
<dbReference type="SMART" id="SM00861">
    <property type="entry name" value="Transket_pyr"/>
    <property type="match status" value="1"/>
</dbReference>
<dbReference type="EMBL" id="JACOQK010000001">
    <property type="protein sequence ID" value="MBC5787292.1"/>
    <property type="molecule type" value="Genomic_DNA"/>
</dbReference>
<evidence type="ECO:0000256" key="4">
    <source>
        <dbReference type="ARBA" id="ARBA00022679"/>
    </source>
</evidence>
<evidence type="ECO:0000256" key="5">
    <source>
        <dbReference type="ARBA" id="ARBA00022723"/>
    </source>
</evidence>
<evidence type="ECO:0000313" key="12">
    <source>
        <dbReference type="EMBL" id="MBC5787292.1"/>
    </source>
</evidence>
<sequence length="617" mass="68072">MNQNSLLSRINSPRDLDQLTDAELKRLCAEIRTCIIQTVSKTGGHLASNLGVVELTVALHRAFESPKDKIVWDVGHQCYTHKLLTGRREQFSTLRQENGISGFPRPYESEHDSFMAGHSTNSISAACGIARAELLKGSNRSVIAVIGDGAFTGGMAYEALNNAAGLHNLIVILNYNEMSISKTVGSFARYLANLRSEPTYLKTKSSLENILDHTPVVGKGLKKVLSSSKKGIKNMLYHSNFFTDLGFAYLGPVDGHNLEELSRAMNWAKNADKPALIQVFTTKGKGYSKAEQNPGAYHGVSNFDIEQGNPDFIEEDSFSTAFGKELERIGRMDKKVCAVTAAMKYGTGLQYFSSTCRDRFFDVGIAEEHAVTFCSGLACNGMRPVFAVYSTFLQRGYDQIIHDAAISRNHVVLAVDRAGIVGNDGETHQGIFDAAYLSHIPGITVYSPADYEETRIFLKKALYEIDGVVAVRYPRGSEPKLPEFPEKNTDYQWIGEGDCLIVTYGRISADAIQAAQKLGEVCPTAVLKLNRISPLPEEAVKKASQYQRIFFFEEGIRLGGIGEHFLNALNQYGFQGSYTLTAIDHFIPQASVESSLKQLHLDRDGMIKTIVEQINEV</sequence>
<dbReference type="Pfam" id="PF13292">
    <property type="entry name" value="DXP_synthase_N"/>
    <property type="match status" value="1"/>
</dbReference>
<dbReference type="RefSeq" id="WP_186996311.1">
    <property type="nucleotide sequence ID" value="NZ_JACOQK010000001.1"/>
</dbReference>
<dbReference type="SUPFAM" id="SSF52922">
    <property type="entry name" value="TK C-terminal domain-like"/>
    <property type="match status" value="1"/>
</dbReference>
<dbReference type="InterPro" id="IPR009014">
    <property type="entry name" value="Transketo_C/PFOR_II"/>
</dbReference>
<dbReference type="CDD" id="cd02007">
    <property type="entry name" value="TPP_DXS"/>
    <property type="match status" value="1"/>
</dbReference>
<dbReference type="NCBIfam" id="NF003933">
    <property type="entry name" value="PRK05444.2-2"/>
    <property type="match status" value="1"/>
</dbReference>
<dbReference type="PANTHER" id="PTHR43322">
    <property type="entry name" value="1-D-DEOXYXYLULOSE 5-PHOSPHATE SYNTHASE-RELATED"/>
    <property type="match status" value="1"/>
</dbReference>
<feature type="domain" description="Transketolase-like pyrimidine-binding" evidence="11">
    <location>
        <begin position="316"/>
        <end position="480"/>
    </location>
</feature>
<name>A0ABR7IQ99_9CLOT</name>
<comment type="function">
    <text evidence="10">Catalyzes the acyloin condensation reaction between C atoms 2 and 3 of pyruvate and glyceraldehyde 3-phosphate to yield 1-deoxy-D-xylulose-5-phosphate (DXP).</text>
</comment>
<comment type="similarity">
    <text evidence="2 10">Belongs to the transketolase family. DXPS subfamily.</text>
</comment>
<keyword evidence="7 10" id="KW-0784">Thiamine biosynthesis</keyword>
<evidence type="ECO:0000256" key="10">
    <source>
        <dbReference type="HAMAP-Rule" id="MF_00315"/>
    </source>
</evidence>
<dbReference type="Pfam" id="PF02780">
    <property type="entry name" value="Transketolase_C"/>
    <property type="match status" value="1"/>
</dbReference>
<proteinExistence type="inferred from homology"/>